<protein>
    <submittedName>
        <fullName evidence="1">Uncharacterized protein</fullName>
    </submittedName>
</protein>
<proteinExistence type="predicted"/>
<organism evidence="1">
    <name type="scientific">uncultured Caudovirales phage</name>
    <dbReference type="NCBI Taxonomy" id="2100421"/>
    <lineage>
        <taxon>Viruses</taxon>
        <taxon>Duplodnaviria</taxon>
        <taxon>Heunggongvirae</taxon>
        <taxon>Uroviricota</taxon>
        <taxon>Caudoviricetes</taxon>
        <taxon>Peduoviridae</taxon>
        <taxon>Maltschvirus</taxon>
        <taxon>Maltschvirus maltsch</taxon>
    </lineage>
</organism>
<name>A0A6J5L6W8_9CAUD</name>
<dbReference type="EMBL" id="LR796226">
    <property type="protein sequence ID" value="CAB4129036.1"/>
    <property type="molecule type" value="Genomic_DNA"/>
</dbReference>
<evidence type="ECO:0000313" key="1">
    <source>
        <dbReference type="EMBL" id="CAB4129036.1"/>
    </source>
</evidence>
<gene>
    <name evidence="1" type="ORF">UFOVP111_141</name>
</gene>
<accession>A0A6J5L6W8</accession>
<sequence length="55" mass="6634">MRVTKQDVHIHEFLGTWMCEATVGYSIYAYREHAQYYNCTKQEALRLFLERCNTN</sequence>
<reference evidence="1" key="1">
    <citation type="submission" date="2020-04" db="EMBL/GenBank/DDBJ databases">
        <authorList>
            <person name="Chiriac C."/>
            <person name="Salcher M."/>
            <person name="Ghai R."/>
            <person name="Kavagutti S V."/>
        </authorList>
    </citation>
    <scope>NUCLEOTIDE SEQUENCE</scope>
</reference>